<evidence type="ECO:0000313" key="1">
    <source>
        <dbReference type="EMBL" id="QXN75297.1"/>
    </source>
</evidence>
<name>A0A8F5RC56_9VIRU</name>
<proteinExistence type="predicted"/>
<organism evidence="1">
    <name type="scientific">Microvirus mar61</name>
    <dbReference type="NCBI Taxonomy" id="2851198"/>
    <lineage>
        <taxon>Viruses</taxon>
        <taxon>Monodnaviria</taxon>
        <taxon>Sangervirae</taxon>
        <taxon>Phixviricota</taxon>
        <taxon>Malgrandaviricetes</taxon>
        <taxon>Petitvirales</taxon>
        <taxon>Microviridae</taxon>
    </lineage>
</organism>
<protein>
    <submittedName>
        <fullName evidence="1">Uncharacterized protein</fullName>
    </submittedName>
</protein>
<accession>A0A8F5RC56</accession>
<dbReference type="EMBL" id="MZ089807">
    <property type="protein sequence ID" value="QXN75297.1"/>
    <property type="molecule type" value="Genomic_DNA"/>
</dbReference>
<reference evidence="1" key="1">
    <citation type="submission" date="2021-04" db="EMBL/GenBank/DDBJ databases">
        <title>Genomes of microviruses identified in yellow-bellied marmot fecal samples.</title>
        <authorList>
            <person name="Varsani A."/>
            <person name="Kraberger S."/>
            <person name="Chatterjee A."/>
            <person name="Richet C."/>
            <person name="Fontenele R.S."/>
            <person name="Schmidlin K."/>
            <person name="Blumstein D.T."/>
        </authorList>
    </citation>
    <scope>NUCLEOTIDE SEQUENCE</scope>
    <source>
        <strain evidence="1">Mar61</strain>
    </source>
</reference>
<sequence length="106" mass="12353">MISIGCCPFGGSTFHYIMAPLSFNEKINYIRDAVEKLNIILVNRNEPPVYFCAFRQTQQFRLYVQSAPAFCELICLCSGQYHTVFDFILNLSFNKRPKHETESNRF</sequence>